<evidence type="ECO:0000256" key="5">
    <source>
        <dbReference type="ARBA" id="ARBA00022448"/>
    </source>
</evidence>
<evidence type="ECO:0000313" key="14">
    <source>
        <dbReference type="Proteomes" id="UP000192247"/>
    </source>
</evidence>
<dbReference type="GO" id="GO:0061709">
    <property type="term" value="P:reticulophagy"/>
    <property type="evidence" value="ECO:0007669"/>
    <property type="project" value="TreeGrafter"/>
</dbReference>
<reference evidence="13 14" key="1">
    <citation type="journal article" date="2017" name="Gigascience">
        <title>Draft genome of the honey bee ectoparasitic mite, Tropilaelaps mercedesae, is shaped by the parasitic life history.</title>
        <authorList>
            <person name="Dong X."/>
            <person name="Armstrong S.D."/>
            <person name="Xia D."/>
            <person name="Makepeace B.L."/>
            <person name="Darby A.C."/>
            <person name="Kadowaki T."/>
        </authorList>
    </citation>
    <scope>NUCLEOTIDE SEQUENCE [LARGE SCALE GENOMIC DNA]</scope>
    <source>
        <strain evidence="13">Wuxi-XJTLU</strain>
    </source>
</reference>
<comment type="catalytic activity">
    <reaction evidence="11">
        <text>a 1,2-diacyl-sn-glycero-3-phosphoethanolamine(in) = a 1,2-diacyl-sn-glycero-3-phosphoethanolamine(out)</text>
        <dbReference type="Rhea" id="RHEA:38895"/>
        <dbReference type="ChEBI" id="CHEBI:64612"/>
    </reaction>
</comment>
<feature type="region of interest" description="Disordered" evidence="12">
    <location>
        <begin position="1229"/>
        <end position="1313"/>
    </location>
</feature>
<keyword evidence="7" id="KW-0072">Autophagy</keyword>
<keyword evidence="6" id="KW-0256">Endoplasmic reticulum</keyword>
<dbReference type="GO" id="GO:0034727">
    <property type="term" value="P:piecemeal microautophagy of the nucleus"/>
    <property type="evidence" value="ECO:0007669"/>
    <property type="project" value="TreeGrafter"/>
</dbReference>
<evidence type="ECO:0000256" key="12">
    <source>
        <dbReference type="SAM" id="MobiDB-lite"/>
    </source>
</evidence>
<comment type="catalytic activity">
    <reaction evidence="10">
        <text>a 1,2-diacyl-sn-glycero-3-phospho-L-serine(in) = a 1,2-diacyl-sn-glycero-3-phospho-L-serine(out)</text>
        <dbReference type="Rhea" id="RHEA:38663"/>
        <dbReference type="ChEBI" id="CHEBI:57262"/>
    </reaction>
</comment>
<evidence type="ECO:0000256" key="10">
    <source>
        <dbReference type="ARBA" id="ARBA00024479"/>
    </source>
</evidence>
<dbReference type="GO" id="GO:0032266">
    <property type="term" value="F:phosphatidylinositol-3-phosphate binding"/>
    <property type="evidence" value="ECO:0007669"/>
    <property type="project" value="TreeGrafter"/>
</dbReference>
<dbReference type="PANTHER" id="PTHR13190">
    <property type="entry name" value="AUTOPHAGY-RELATED 2, ISOFORM A"/>
    <property type="match status" value="1"/>
</dbReference>
<keyword evidence="8" id="KW-0445">Lipid transport</keyword>
<feature type="compositionally biased region" description="Basic and acidic residues" evidence="12">
    <location>
        <begin position="1286"/>
        <end position="1296"/>
    </location>
</feature>
<organism evidence="13 14">
    <name type="scientific">Tropilaelaps mercedesae</name>
    <dbReference type="NCBI Taxonomy" id="418985"/>
    <lineage>
        <taxon>Eukaryota</taxon>
        <taxon>Metazoa</taxon>
        <taxon>Ecdysozoa</taxon>
        <taxon>Arthropoda</taxon>
        <taxon>Chelicerata</taxon>
        <taxon>Arachnida</taxon>
        <taxon>Acari</taxon>
        <taxon>Parasitiformes</taxon>
        <taxon>Mesostigmata</taxon>
        <taxon>Gamasina</taxon>
        <taxon>Dermanyssoidea</taxon>
        <taxon>Laelapidae</taxon>
        <taxon>Tropilaelaps</taxon>
    </lineage>
</organism>
<evidence type="ECO:0000256" key="3">
    <source>
        <dbReference type="ARBA" id="ARBA00009714"/>
    </source>
</evidence>
<feature type="compositionally biased region" description="Low complexity" evidence="12">
    <location>
        <begin position="1258"/>
        <end position="1272"/>
    </location>
</feature>
<evidence type="ECO:0000256" key="8">
    <source>
        <dbReference type="ARBA" id="ARBA00023055"/>
    </source>
</evidence>
<keyword evidence="14" id="KW-1185">Reference proteome</keyword>
<dbReference type="InterPro" id="IPR026849">
    <property type="entry name" value="ATG2"/>
</dbReference>
<dbReference type="InParanoid" id="A0A1V9XX21"/>
<keyword evidence="5" id="KW-0813">Transport</keyword>
<feature type="compositionally biased region" description="Polar residues" evidence="12">
    <location>
        <begin position="1234"/>
        <end position="1256"/>
    </location>
</feature>
<dbReference type="STRING" id="418985.A0A1V9XX21"/>
<protein>
    <recommendedName>
        <fullName evidence="4">Autophagy-related protein 2</fullName>
    </recommendedName>
</protein>
<name>A0A1V9XX21_9ACAR</name>
<dbReference type="GO" id="GO:0006869">
    <property type="term" value="P:lipid transport"/>
    <property type="evidence" value="ECO:0007669"/>
    <property type="project" value="UniProtKB-KW"/>
</dbReference>
<comment type="subcellular location">
    <subcellularLocation>
        <location evidence="1">Endoplasmic reticulum membrane</location>
        <topology evidence="1">Peripheral membrane protein</topology>
    </subcellularLocation>
    <subcellularLocation>
        <location evidence="2">Preautophagosomal structure membrane</location>
        <topology evidence="2">Peripheral membrane protein</topology>
    </subcellularLocation>
</comment>
<dbReference type="GO" id="GO:0061908">
    <property type="term" value="C:phagophore"/>
    <property type="evidence" value="ECO:0007669"/>
    <property type="project" value="TreeGrafter"/>
</dbReference>
<evidence type="ECO:0000256" key="1">
    <source>
        <dbReference type="ARBA" id="ARBA00004406"/>
    </source>
</evidence>
<comment type="similarity">
    <text evidence="3">Belongs to the ATG2 family.</text>
</comment>
<feature type="compositionally biased region" description="Low complexity" evidence="12">
    <location>
        <begin position="1297"/>
        <end position="1307"/>
    </location>
</feature>
<dbReference type="GO" id="GO:0034045">
    <property type="term" value="C:phagophore assembly site membrane"/>
    <property type="evidence" value="ECO:0007669"/>
    <property type="project" value="UniProtKB-SubCell"/>
</dbReference>
<evidence type="ECO:0000256" key="9">
    <source>
        <dbReference type="ARBA" id="ARBA00023136"/>
    </source>
</evidence>
<evidence type="ECO:0000256" key="2">
    <source>
        <dbReference type="ARBA" id="ARBA00004623"/>
    </source>
</evidence>
<sequence>MSWFSFSESIKKRLCRYVLQRYLGQFLLEKISLDQLSLDLSSNSGSAEITNVYLDVKGLNELSEAQHWPVQFIDGYIGTVRVDVPWKNILSDNSRVHVSGLMLTVQPKTWAEAEEASLFESMYSSMISSKQMAEEIFRTSEPATEPDALSGLEQFAVAIDTIFNRVIVSFEETTLRIEQMMHEGLNHFWTALEVKIRKLEYHDVLASSDNKTIIEEQASQSTKKIVLNGVELLVDKFNDAKRNEQSPVTTCGALCATSPEIESLPLTIAFLKGSQEVEVSLNHADRADHSSSPKIGVKVSLSELPIYIEPRQIMHLGALLSSFVGATDSDGRVQHESPCKALSSMDFAVMEQDLQGLVHNNGSSRTHPLLSDTVPSLPGLGSLGSQPHKWAGCGNEEEEDQYLPMMSTSDTQATSDIAPSVLNHSNMAVQSEFSLQIGTIYMVVLEDNTESQNDGARSKEFFKEIDGVPLRSIISVTTPSYLRDRHFRLVLHPLTLRGRTKSSSTQRMLDLALTVSNVDLLRGKQNRVESIFESHLKIGNTTKDQGEGPLPFLRLKVNHLYNNSLNSSRPEVSNVSCDFGILNLKYDRLLEARIVEMFGTQSAGASGSKKFEDYSARAHEISLNFSCPRLRCELRFQALEVANVRKELRPDALSITLEKIKVAGRISNEPHCNELKILFQSGFADYRPDTKKPDNVIQVVKVFSDPDVDDDGCGAASILIQINSTERNLLQENLMMDSMMHYSTMRGCSVDMTKSVYGKFLEDGPWKRRNVAPGDGSNGEEVILAGDRKLMQAFYEQCSTNAKMTVDIVLPTVVVEFANRELLEIIYNRVLIDLAYTPNYDCQQFVPPSDLDGARSFFERSINEKSYTGEQFFYSVAADEGDGNHKFRPVEQNLLCLSLTVQDSCVLLGHGSAERAEYFVFQFKPQQVQLYVVNAYQGDPNESFVMLHAADVEVHHEASSDNPMKTHSELNKDMMLPRDGTRLLLTRISKETFGAWRSGAPSQEMLCLLLKVHADPALRLKNITMAVSVAETAWRHEMTPSRQLWISQLIELATLRDLPVAGHVQSSVVTELHFNLEKSIIDYRPLYIPYGAIVSIENFSLSSNIVPKSTASTLRLIFEETYLFIAHNINKTQPPDLAKDYVCVIHADLLEFRLVLTGASRQASSSGSTAYLKSCAPPTSCSDSSAVLSFTASNNELQIRTCSDSLHALQAIASYLSTDGDLVATRERTHNGLHRTSPTLSTHRSPQQRQSQQLENGSPFSQSCQTPPSSTSVAEGIEDAMSDPTFDARSRSDERLSSFSSSSRSPSFDCGRESFLGETPGRVYYYPKDEDFLLLEDLPGSGLLRDKAKESVRVINSEEIVLIEDFLKPPSEKTDQFKAPDGYPNPTERYTFLQTKLIWYIYGGKDFEKAHAPGSRVADLKCLGGQSRLTNKYMDLTLTKISFRHEVYPPGENKSSRQCLYIKDIELIDKLPTSDCNKFLYQFSTDSLPRQSNANMVTLKVSHMARDNECSIFVSLKPLRFNIDQDALIFLMTFFSEVTSMASSAAQAHWSASVPTSAGMSADSSATYIRSFVFSPDVPIKIDYHGRHVTLDQGAIAGIIMGFGQFSCCELNLKKLRLKHGVLGFDKLMREAAAEWLNDIKANQLQNVAYSVGPMHPIIKLCSGFRDLLVLPILCYRKDGQIVRGLQKGTKSFGTNTALAFLDLTGRAITTIQQAAELAYNLLSPAASQPILPAVSDQPKDIMEGVHNAYVVMANGINDTARNLAAAAATDTRGSKGVSGAVGELLRQIPPSVMGPIIHATVATNNVLNGVKYQLDPGRRQEDLDKWKKPHNGKNN</sequence>
<dbReference type="GO" id="GO:0061723">
    <property type="term" value="P:glycophagy"/>
    <property type="evidence" value="ECO:0007669"/>
    <property type="project" value="TreeGrafter"/>
</dbReference>
<evidence type="ECO:0000256" key="11">
    <source>
        <dbReference type="ARBA" id="ARBA00024615"/>
    </source>
</evidence>
<comment type="caution">
    <text evidence="13">The sequence shown here is derived from an EMBL/GenBank/DDBJ whole genome shotgun (WGS) entry which is preliminary data.</text>
</comment>
<dbReference type="FunCoup" id="A0A1V9XX21">
    <property type="interactions" value="667"/>
</dbReference>
<dbReference type="GO" id="GO:0000045">
    <property type="term" value="P:autophagosome assembly"/>
    <property type="evidence" value="ECO:0007669"/>
    <property type="project" value="TreeGrafter"/>
</dbReference>
<accession>A0A1V9XX21</accession>
<keyword evidence="9" id="KW-0472">Membrane</keyword>
<dbReference type="Pfam" id="PF13329">
    <property type="entry name" value="ATG2_CAD"/>
    <property type="match status" value="2"/>
</dbReference>
<proteinExistence type="inferred from homology"/>
<dbReference type="GO" id="GO:0043495">
    <property type="term" value="F:protein-membrane adaptor activity"/>
    <property type="evidence" value="ECO:0007669"/>
    <property type="project" value="TreeGrafter"/>
</dbReference>
<dbReference type="PANTHER" id="PTHR13190:SF1">
    <property type="entry name" value="AUTOPHAGY-RELATED 2, ISOFORM A"/>
    <property type="match status" value="1"/>
</dbReference>
<dbReference type="GO" id="GO:0005789">
    <property type="term" value="C:endoplasmic reticulum membrane"/>
    <property type="evidence" value="ECO:0007669"/>
    <property type="project" value="UniProtKB-SubCell"/>
</dbReference>
<dbReference type="GO" id="GO:0000422">
    <property type="term" value="P:autophagy of mitochondrion"/>
    <property type="evidence" value="ECO:0007669"/>
    <property type="project" value="TreeGrafter"/>
</dbReference>
<evidence type="ECO:0000256" key="4">
    <source>
        <dbReference type="ARBA" id="ARBA00018070"/>
    </source>
</evidence>
<gene>
    <name evidence="13" type="ORF">BIW11_06752</name>
</gene>
<evidence type="ECO:0000313" key="13">
    <source>
        <dbReference type="EMBL" id="OQR77918.1"/>
    </source>
</evidence>
<dbReference type="EMBL" id="MNPL01002877">
    <property type="protein sequence ID" value="OQR77918.1"/>
    <property type="molecule type" value="Genomic_DNA"/>
</dbReference>
<evidence type="ECO:0000256" key="7">
    <source>
        <dbReference type="ARBA" id="ARBA00023006"/>
    </source>
</evidence>
<dbReference type="Proteomes" id="UP000192247">
    <property type="component" value="Unassembled WGS sequence"/>
</dbReference>
<dbReference type="OrthoDB" id="6507050at2759"/>
<evidence type="ECO:0000256" key="6">
    <source>
        <dbReference type="ARBA" id="ARBA00022824"/>
    </source>
</evidence>